<dbReference type="PATRIC" id="fig|1423730.4.peg.1423"/>
<evidence type="ECO:0000313" key="1">
    <source>
        <dbReference type="EMBL" id="KRN24176.1"/>
    </source>
</evidence>
<organism evidence="1 2">
    <name type="scientific">Lacticaseibacillus camelliae DSM 22697 = JCM 13995</name>
    <dbReference type="NCBI Taxonomy" id="1423730"/>
    <lineage>
        <taxon>Bacteria</taxon>
        <taxon>Bacillati</taxon>
        <taxon>Bacillota</taxon>
        <taxon>Bacilli</taxon>
        <taxon>Lactobacillales</taxon>
        <taxon>Lactobacillaceae</taxon>
        <taxon>Lacticaseibacillus</taxon>
    </lineage>
</organism>
<evidence type="ECO:0000313" key="2">
    <source>
        <dbReference type="Proteomes" id="UP000050865"/>
    </source>
</evidence>
<proteinExistence type="predicted"/>
<keyword evidence="2" id="KW-1185">Reference proteome</keyword>
<reference evidence="1 2" key="1">
    <citation type="journal article" date="2015" name="Genome Announc.">
        <title>Expanding the biotechnology potential of lactobacilli through comparative genomics of 213 strains and associated genera.</title>
        <authorList>
            <person name="Sun Z."/>
            <person name="Harris H.M."/>
            <person name="McCann A."/>
            <person name="Guo C."/>
            <person name="Argimon S."/>
            <person name="Zhang W."/>
            <person name="Yang X."/>
            <person name="Jeffery I.B."/>
            <person name="Cooney J.C."/>
            <person name="Kagawa T.F."/>
            <person name="Liu W."/>
            <person name="Song Y."/>
            <person name="Salvetti E."/>
            <person name="Wrobel A."/>
            <person name="Rasinkangas P."/>
            <person name="Parkhill J."/>
            <person name="Rea M.C."/>
            <person name="O'Sullivan O."/>
            <person name="Ritari J."/>
            <person name="Douillard F.P."/>
            <person name="Paul Ross R."/>
            <person name="Yang R."/>
            <person name="Briner A.E."/>
            <person name="Felis G.E."/>
            <person name="de Vos W.M."/>
            <person name="Barrangou R."/>
            <person name="Klaenhammer T.R."/>
            <person name="Caufield P.W."/>
            <person name="Cui Y."/>
            <person name="Zhang H."/>
            <person name="O'Toole P.W."/>
        </authorList>
    </citation>
    <scope>NUCLEOTIDE SEQUENCE [LARGE SCALE GENOMIC DNA]</scope>
    <source>
        <strain evidence="1 2">DSM 22697</strain>
    </source>
</reference>
<name>A0A0R2F6V4_9LACO</name>
<dbReference type="EMBL" id="AYZJ01000024">
    <property type="protein sequence ID" value="KRN24176.1"/>
    <property type="molecule type" value="Genomic_DNA"/>
</dbReference>
<protein>
    <submittedName>
        <fullName evidence="1">Uncharacterized protein</fullName>
    </submittedName>
</protein>
<dbReference type="STRING" id="1423730.FC75_GL001355"/>
<comment type="caution">
    <text evidence="1">The sequence shown here is derived from an EMBL/GenBank/DDBJ whole genome shotgun (WGS) entry which is preliminary data.</text>
</comment>
<dbReference type="AlphaFoldDB" id="A0A0R2F6V4"/>
<accession>A0A0R2F6V4</accession>
<sequence>MKALAKTISKQQKWNAAHREATRIASDRSATKRFIQRYATADDLVAVEKMVQSQRAALKEREAEAIRPLDLYAGVIGHSSDDQPPRGFDVIESADVITASFEGKFLVKTPDRSKLDPFSFDWHQRETLASDHLDAWWQWESKLPRLHTESRIFRAYPVEKRAEIEAELEKQFGYQPRFKVCYSAAALTRRENEFFSPFSEEPIIRWEGAGRGYWPTQQTEVVSGNLSLVEDQPWEEGHPPLLETEVLRPAYEALSKEDKPVYVPTDQAPVLKPRKYQAIKVTRRTQKDGTEREYRKPAGQYRGLNRTEAYKAYRKDHPHANLDNIELEEI</sequence>
<gene>
    <name evidence="1" type="ORF">FC75_GL001355</name>
</gene>
<dbReference type="Proteomes" id="UP000050865">
    <property type="component" value="Unassembled WGS sequence"/>
</dbReference>